<feature type="transmembrane region" description="Helical" evidence="9">
    <location>
        <begin position="780"/>
        <end position="798"/>
    </location>
</feature>
<evidence type="ECO:0000259" key="10">
    <source>
        <dbReference type="PROSITE" id="PS50102"/>
    </source>
</evidence>
<dbReference type="InterPro" id="IPR000504">
    <property type="entry name" value="RRM_dom"/>
</dbReference>
<reference evidence="11" key="1">
    <citation type="submission" date="2021-01" db="UniProtKB">
        <authorList>
            <consortium name="EnsemblMetazoa"/>
        </authorList>
    </citation>
    <scope>IDENTIFICATION</scope>
</reference>
<protein>
    <recommendedName>
        <fullName evidence="10">RRM domain-containing protein</fullName>
    </recommendedName>
</protein>
<proteinExistence type="inferred from homology"/>
<keyword evidence="2" id="KW-0813">Transport</keyword>
<evidence type="ECO:0000256" key="8">
    <source>
        <dbReference type="SAM" id="MobiDB-lite"/>
    </source>
</evidence>
<dbReference type="InParanoid" id="A0A7M7J1K2"/>
<evidence type="ECO:0000256" key="7">
    <source>
        <dbReference type="PROSITE-ProRule" id="PRU00176"/>
    </source>
</evidence>
<dbReference type="GO" id="GO:0003723">
    <property type="term" value="F:RNA binding"/>
    <property type="evidence" value="ECO:0007669"/>
    <property type="project" value="UniProtKB-UniRule"/>
</dbReference>
<dbReference type="Gene3D" id="3.30.70.330">
    <property type="match status" value="1"/>
</dbReference>
<dbReference type="SUPFAM" id="SSF54791">
    <property type="entry name" value="Eukaryotic type KH-domain (KH-domain type I)"/>
    <property type="match status" value="4"/>
</dbReference>
<keyword evidence="3" id="KW-0677">Repeat</keyword>
<accession>A0A7M7J1K2</accession>
<dbReference type="KEGG" id="vde:111243706"/>
<dbReference type="GeneID" id="111243706"/>
<dbReference type="PANTHER" id="PTHR10288">
    <property type="entry name" value="KH DOMAIN CONTAINING RNA BINDING PROTEIN"/>
    <property type="match status" value="1"/>
</dbReference>
<feature type="compositionally biased region" description="Gly residues" evidence="8">
    <location>
        <begin position="447"/>
        <end position="459"/>
    </location>
</feature>
<dbReference type="FunCoup" id="A0A7M7J1K2">
    <property type="interactions" value="293"/>
</dbReference>
<organism evidence="11 12">
    <name type="scientific">Varroa destructor</name>
    <name type="common">Honeybee mite</name>
    <dbReference type="NCBI Taxonomy" id="109461"/>
    <lineage>
        <taxon>Eukaryota</taxon>
        <taxon>Metazoa</taxon>
        <taxon>Ecdysozoa</taxon>
        <taxon>Arthropoda</taxon>
        <taxon>Chelicerata</taxon>
        <taxon>Arachnida</taxon>
        <taxon>Acari</taxon>
        <taxon>Parasitiformes</taxon>
        <taxon>Mesostigmata</taxon>
        <taxon>Gamasina</taxon>
        <taxon>Dermanyssoidea</taxon>
        <taxon>Varroidae</taxon>
        <taxon>Varroa</taxon>
    </lineage>
</organism>
<evidence type="ECO:0000256" key="9">
    <source>
        <dbReference type="SAM" id="Phobius"/>
    </source>
</evidence>
<evidence type="ECO:0000256" key="3">
    <source>
        <dbReference type="ARBA" id="ARBA00022737"/>
    </source>
</evidence>
<dbReference type="Pfam" id="PF00013">
    <property type="entry name" value="KH_1"/>
    <property type="match status" value="4"/>
</dbReference>
<keyword evidence="6 7" id="KW-0694">RNA-binding</keyword>
<evidence type="ECO:0000256" key="6">
    <source>
        <dbReference type="ARBA" id="ARBA00022884"/>
    </source>
</evidence>
<feature type="compositionally biased region" description="Gly residues" evidence="8">
    <location>
        <begin position="366"/>
        <end position="395"/>
    </location>
</feature>
<keyword evidence="12" id="KW-1185">Reference proteome</keyword>
<dbReference type="RefSeq" id="XP_022645410.1">
    <property type="nucleotide sequence ID" value="XM_022789675.1"/>
</dbReference>
<dbReference type="PROSITE" id="PS50084">
    <property type="entry name" value="KH_TYPE_1"/>
    <property type="match status" value="4"/>
</dbReference>
<dbReference type="OMA" id="SANKHRI"/>
<feature type="region of interest" description="Disordered" evidence="8">
    <location>
        <begin position="656"/>
        <end position="678"/>
    </location>
</feature>
<dbReference type="CDD" id="cd22403">
    <property type="entry name" value="KH-I_IGF2BP_rpt4"/>
    <property type="match status" value="1"/>
</dbReference>
<feature type="compositionally biased region" description="Pro residues" evidence="8">
    <location>
        <begin position="417"/>
        <end position="442"/>
    </location>
</feature>
<evidence type="ECO:0000313" key="12">
    <source>
        <dbReference type="Proteomes" id="UP000594260"/>
    </source>
</evidence>
<dbReference type="InterPro" id="IPR004087">
    <property type="entry name" value="KH_dom"/>
</dbReference>
<feature type="compositionally biased region" description="Basic and acidic residues" evidence="8">
    <location>
        <begin position="528"/>
        <end position="548"/>
    </location>
</feature>
<dbReference type="InterPro" id="IPR012677">
    <property type="entry name" value="Nucleotide-bd_a/b_plait_sf"/>
</dbReference>
<dbReference type="OrthoDB" id="752362at2759"/>
<evidence type="ECO:0000256" key="4">
    <source>
        <dbReference type="ARBA" id="ARBA00022816"/>
    </source>
</evidence>
<sequence>MGRQQGSCKVLVSRIPKRVDKQDIRSLLSTYGNIQSCDTLEDERNLSNNRQLGQKSECYRVTATYDNPEQAEQAVRNLARRPYAGGILRAEYYSSASFNGHHYSNGHIHTYFNGHDPVHKRHNNVMGGGRGASGLTNGRGGGVGMSNGLGGLAGGLGPGPFGPYGGPSGHGHAPLGPPPPPPKDIPLRMLVPSEMVGAIIGKSGATIKQITQQSRARVDVHSDNRKDAGGIYNQGQVEKVINIYGSVDNCSAACKKILEVMQQEAANPSDSGAAAAAKRSDEPIVLKLLAHNNLVGRVIGRSGAVIKKVMDETSAKVNVSSMADPRERVIIIKGSLDEMSKAQQQITAKMRQCYEHDMQQAASMMGGYGGPPGPLGQGGHGSGGAMGHGGAGGAMGHHHHHHHHHHSLGGGHGTGMGPPPPPPPPPAYPPPFHRPPLPPPPPHAHHGGPGGPAGAGGHGLPHYGPPYGPMGVPAPGGHFYPPGDGSVETVQVWVPSCTVGAIIGTGGSSIREMIRVSGCSIKVSPSSAKEENRSKDDAAKKDGSKDDTPSSSGAEPAGRREGGVGGVGIYPHPSDRRVTLTGSAEAQWRAQCLLYRKVFLEAAQHLDSNPEAAADPQVQAGHLRVEMNVPSNQVGRIIGKGGQTVKELQRLTHALIKLPEESSRGGQSSSPEPDDETPVHIIGDFYAVQAAQRQIRALVARNANTSGPSGTSTANNNAALKKKDDAAVTTAVATAAKTAAGTTVATPTATTTPVTTTQKVDVRTMTTTTSTTNSSISKQWTTAMIHLLFVLLLFIIMIV</sequence>
<dbReference type="GO" id="GO:0006417">
    <property type="term" value="P:regulation of translation"/>
    <property type="evidence" value="ECO:0007669"/>
    <property type="project" value="UniProtKB-KW"/>
</dbReference>
<feature type="region of interest" description="Disordered" evidence="8">
    <location>
        <begin position="524"/>
        <end position="571"/>
    </location>
</feature>
<dbReference type="GO" id="GO:0051028">
    <property type="term" value="P:mRNA transport"/>
    <property type="evidence" value="ECO:0007669"/>
    <property type="project" value="UniProtKB-KW"/>
</dbReference>
<dbReference type="SMART" id="SM00322">
    <property type="entry name" value="KH"/>
    <property type="match status" value="4"/>
</dbReference>
<keyword evidence="5" id="KW-0810">Translation regulation</keyword>
<dbReference type="CDD" id="cd22400">
    <property type="entry name" value="KH-I_IGF2BP_rpt1"/>
    <property type="match status" value="1"/>
</dbReference>
<name>A0A7M7J1K2_VARDE</name>
<feature type="region of interest" description="Disordered" evidence="8">
    <location>
        <begin position="364"/>
        <end position="467"/>
    </location>
</feature>
<dbReference type="SMART" id="SM00360">
    <property type="entry name" value="RRM"/>
    <property type="match status" value="1"/>
</dbReference>
<feature type="compositionally biased region" description="Basic residues" evidence="8">
    <location>
        <begin position="396"/>
        <end position="407"/>
    </location>
</feature>
<dbReference type="Proteomes" id="UP000594260">
    <property type="component" value="Unplaced"/>
</dbReference>
<dbReference type="InterPro" id="IPR035979">
    <property type="entry name" value="RBD_domain_sf"/>
</dbReference>
<feature type="domain" description="RRM" evidence="10">
    <location>
        <begin position="8"/>
        <end position="95"/>
    </location>
</feature>
<dbReference type="Gene3D" id="3.30.1370.10">
    <property type="entry name" value="K Homology domain, type 1"/>
    <property type="match status" value="2"/>
</dbReference>
<dbReference type="Gene3D" id="3.30.310.210">
    <property type="match status" value="2"/>
</dbReference>
<dbReference type="SUPFAM" id="SSF54928">
    <property type="entry name" value="RNA-binding domain, RBD"/>
    <property type="match status" value="1"/>
</dbReference>
<evidence type="ECO:0000256" key="5">
    <source>
        <dbReference type="ARBA" id="ARBA00022845"/>
    </source>
</evidence>
<keyword evidence="9" id="KW-0812">Transmembrane</keyword>
<keyword evidence="9" id="KW-1133">Transmembrane helix</keyword>
<dbReference type="PROSITE" id="PS50102">
    <property type="entry name" value="RRM"/>
    <property type="match status" value="1"/>
</dbReference>
<keyword evidence="4" id="KW-0509">mRNA transport</keyword>
<keyword evidence="9" id="KW-0472">Membrane</keyword>
<evidence type="ECO:0000313" key="11">
    <source>
        <dbReference type="EnsemblMetazoa" id="XP_022645410"/>
    </source>
</evidence>
<dbReference type="InterPro" id="IPR036612">
    <property type="entry name" value="KH_dom_type_1_sf"/>
</dbReference>
<evidence type="ECO:0000256" key="2">
    <source>
        <dbReference type="ARBA" id="ARBA00022448"/>
    </source>
</evidence>
<dbReference type="AlphaFoldDB" id="A0A7M7J1K2"/>
<comment type="similarity">
    <text evidence="1">Belongs to the RRM IMP/VICKZ family.</text>
</comment>
<evidence type="ECO:0000256" key="1">
    <source>
        <dbReference type="ARBA" id="ARBA00009094"/>
    </source>
</evidence>
<dbReference type="InterPro" id="IPR004088">
    <property type="entry name" value="KH_dom_type_1"/>
</dbReference>
<dbReference type="EnsemblMetazoa" id="XM_022789675">
    <property type="protein sequence ID" value="XP_022645410"/>
    <property type="gene ID" value="LOC111243706"/>
</dbReference>